<dbReference type="PANTHER" id="PTHR11406:SF23">
    <property type="entry name" value="PHOSPHOGLYCERATE KINASE 1, CHLOROPLASTIC-RELATED"/>
    <property type="match status" value="1"/>
</dbReference>
<comment type="caution">
    <text evidence="13">The sequence shown here is derived from an EMBL/GenBank/DDBJ whole genome shotgun (WGS) entry which is preliminary data.</text>
</comment>
<feature type="binding site" evidence="10">
    <location>
        <position position="156"/>
    </location>
    <ligand>
        <name>(2R)-3-phosphoglycerate</name>
        <dbReference type="ChEBI" id="CHEBI:58272"/>
    </ligand>
</feature>
<gene>
    <name evidence="9" type="primary">pgk</name>
    <name evidence="13" type="ORF">MBEHAL_2463</name>
</gene>
<feature type="binding site" evidence="9">
    <location>
        <position position="156"/>
    </location>
    <ligand>
        <name>substrate</name>
    </ligand>
</feature>
<keyword evidence="9" id="KW-0324">Glycolysis</keyword>
<dbReference type="EMBL" id="BATA01000090">
    <property type="protein sequence ID" value="GAD53703.1"/>
    <property type="molecule type" value="Genomic_DNA"/>
</dbReference>
<evidence type="ECO:0000256" key="4">
    <source>
        <dbReference type="ARBA" id="ARBA00016471"/>
    </source>
</evidence>
<dbReference type="Pfam" id="PF00162">
    <property type="entry name" value="PGK"/>
    <property type="match status" value="1"/>
</dbReference>
<evidence type="ECO:0000313" key="14">
    <source>
        <dbReference type="Proteomes" id="UP000016986"/>
    </source>
</evidence>
<dbReference type="PANTHER" id="PTHR11406">
    <property type="entry name" value="PHOSPHOGLYCERATE KINASE"/>
    <property type="match status" value="1"/>
</dbReference>
<evidence type="ECO:0000256" key="9">
    <source>
        <dbReference type="HAMAP-Rule" id="MF_00145"/>
    </source>
</evidence>
<protein>
    <recommendedName>
        <fullName evidence="4 9">Phosphoglycerate kinase</fullName>
        <ecNumber evidence="3 9">2.7.2.3</ecNumber>
    </recommendedName>
</protein>
<evidence type="ECO:0000256" key="8">
    <source>
        <dbReference type="ARBA" id="ARBA00022840"/>
    </source>
</evidence>
<keyword evidence="9" id="KW-0963">Cytoplasm</keyword>
<feature type="binding site" evidence="9">
    <location>
        <position position="36"/>
    </location>
    <ligand>
        <name>substrate</name>
    </ligand>
</feature>
<dbReference type="InterPro" id="IPR001576">
    <property type="entry name" value="Phosphoglycerate_kinase"/>
</dbReference>
<feature type="binding site" evidence="9 11">
    <location>
        <begin position="358"/>
        <end position="361"/>
    </location>
    <ligand>
        <name>ATP</name>
        <dbReference type="ChEBI" id="CHEBI:30616"/>
    </ligand>
</feature>
<dbReference type="InterPro" id="IPR015911">
    <property type="entry name" value="Phosphoglycerate_kinase_CS"/>
</dbReference>
<keyword evidence="5 9" id="KW-0808">Transferase</keyword>
<dbReference type="UniPathway" id="UPA00109">
    <property type="reaction ID" value="UER00185"/>
</dbReference>
<comment type="pathway">
    <text evidence="9">Carbohydrate degradation; glycolysis; pyruvate from D-glyceraldehyde 3-phosphate: step 2/5.</text>
</comment>
<dbReference type="GO" id="GO:0005524">
    <property type="term" value="F:ATP binding"/>
    <property type="evidence" value="ECO:0007669"/>
    <property type="project" value="UniProtKB-KW"/>
</dbReference>
<reference evidence="13 14" key="1">
    <citation type="submission" date="2013-09" db="EMBL/GenBank/DDBJ databases">
        <title>Whole genome sequencing of Halarchaeum acidiphilum strain MH1-52-1.</title>
        <authorList>
            <person name="Shimane Y."/>
            <person name="Minegishi H."/>
            <person name="Nishi S."/>
            <person name="Echigo A."/>
            <person name="Shuto A."/>
            <person name="Konishi M."/>
            <person name="Ito T."/>
            <person name="Ohkuma M."/>
            <person name="Ohta Y."/>
            <person name="Nagano Y."/>
            <person name="Tsubouchi T."/>
            <person name="Mori K."/>
            <person name="Usui K."/>
            <person name="Kamekura M."/>
            <person name="Usami R."/>
            <person name="Takaki Y."/>
            <person name="Hatada Y."/>
        </authorList>
    </citation>
    <scope>NUCLEOTIDE SEQUENCE [LARGE SCALE GENOMIC DNA]</scope>
    <source>
        <strain evidence="13 14">JCM 16109</strain>
    </source>
</reference>
<dbReference type="InterPro" id="IPR036043">
    <property type="entry name" value="Phosphoglycerate_kinase_sf"/>
</dbReference>
<dbReference type="Proteomes" id="UP000016986">
    <property type="component" value="Unassembled WGS sequence"/>
</dbReference>
<evidence type="ECO:0000256" key="5">
    <source>
        <dbReference type="ARBA" id="ARBA00022679"/>
    </source>
</evidence>
<feature type="binding site" evidence="9 11">
    <location>
        <position position="332"/>
    </location>
    <ligand>
        <name>ATP</name>
        <dbReference type="ChEBI" id="CHEBI:30616"/>
    </ligand>
</feature>
<accession>U3AFY3</accession>
<keyword evidence="6 9" id="KW-0547">Nucleotide-binding</keyword>
<comment type="similarity">
    <text evidence="2 9 12">Belongs to the phosphoglycerate kinase family.</text>
</comment>
<organism evidence="13 14">
    <name type="scientific">Halarchaeum acidiphilum MH1-52-1</name>
    <dbReference type="NCBI Taxonomy" id="1261545"/>
    <lineage>
        <taxon>Archaea</taxon>
        <taxon>Methanobacteriati</taxon>
        <taxon>Methanobacteriota</taxon>
        <taxon>Stenosarchaea group</taxon>
        <taxon>Halobacteria</taxon>
        <taxon>Halobacteriales</taxon>
        <taxon>Halobacteriaceae</taxon>
    </lineage>
</organism>
<evidence type="ECO:0000256" key="12">
    <source>
        <dbReference type="RuleBase" id="RU000532"/>
    </source>
</evidence>
<evidence type="ECO:0000256" key="7">
    <source>
        <dbReference type="ARBA" id="ARBA00022777"/>
    </source>
</evidence>
<proteinExistence type="inferred from homology"/>
<keyword evidence="8 9" id="KW-0067">ATP-binding</keyword>
<dbReference type="GO" id="GO:0006096">
    <property type="term" value="P:glycolytic process"/>
    <property type="evidence" value="ECO:0007669"/>
    <property type="project" value="UniProtKB-UniRule"/>
</dbReference>
<feature type="binding site" evidence="10">
    <location>
        <position position="36"/>
    </location>
    <ligand>
        <name>(2R)-3-phosphoglycerate</name>
        <dbReference type="ChEBI" id="CHEBI:58272"/>
    </ligand>
</feature>
<dbReference type="GO" id="GO:0006094">
    <property type="term" value="P:gluconeogenesis"/>
    <property type="evidence" value="ECO:0007669"/>
    <property type="project" value="TreeGrafter"/>
</dbReference>
<evidence type="ECO:0000256" key="3">
    <source>
        <dbReference type="ARBA" id="ARBA00013061"/>
    </source>
</evidence>
<dbReference type="InterPro" id="IPR015824">
    <property type="entry name" value="Phosphoglycerate_kinase_N"/>
</dbReference>
<dbReference type="HAMAP" id="MF_00145">
    <property type="entry name" value="Phosphoglyc_kinase"/>
    <property type="match status" value="1"/>
</dbReference>
<sequence length="422" mass="46416">MTFKTIDDLDPGQRVLVRLDLNSPVSDDGTVQDNRRFDRHAETVRELAERGDRVVCMAHQGRPGDDDFVSLRQHADILAEHVAADVHFVPDTYGPEAVEAIESLGDGEILLLENVRMCEDELPEADPEAKGDTEFVRTLAPEFDAYVNDAYSAAHREHASLVGFPLVLPSYAGRVMETEYEANTAIASRTFDGQVTMVVGGTKATDVISVMEALDETVDRFLLGGIAGELFLRAAGYPVGEDVEGMDLFDDQWEANADTIREVLDERGDAITLATDLAYEDEDGERAEIDVEEIEEKTQGFLDVGTETVETYAPIIRDSEAVFVKGALGLFEDERFSKGTVGVLEAIAETDCFSVVGGGDTSRAIEMYGLSEEDFSHVSIAGGAYIRALTGEPLPPWKCWRRHIEERGNWRAPRTCERGDAP</sequence>
<comment type="subunit">
    <text evidence="9">Monomer.</text>
</comment>
<dbReference type="eggNOG" id="arCOG00496">
    <property type="taxonomic scope" value="Archaea"/>
</dbReference>
<evidence type="ECO:0000256" key="1">
    <source>
        <dbReference type="ARBA" id="ARBA00000642"/>
    </source>
</evidence>
<keyword evidence="14" id="KW-1185">Reference proteome</keyword>
<evidence type="ECO:0000256" key="10">
    <source>
        <dbReference type="PIRSR" id="PIRSR000724-1"/>
    </source>
</evidence>
<feature type="binding site" evidence="9">
    <location>
        <position position="116"/>
    </location>
    <ligand>
        <name>substrate</name>
    </ligand>
</feature>
<name>U3AFY3_9EURY</name>
<dbReference type="SUPFAM" id="SSF53748">
    <property type="entry name" value="Phosphoglycerate kinase"/>
    <property type="match status" value="1"/>
</dbReference>
<dbReference type="FunFam" id="3.40.50.1260:FF:000006">
    <property type="entry name" value="Phosphoglycerate kinase"/>
    <property type="match status" value="1"/>
</dbReference>
<dbReference type="GO" id="GO:0004618">
    <property type="term" value="F:phosphoglycerate kinase activity"/>
    <property type="evidence" value="ECO:0007669"/>
    <property type="project" value="UniProtKB-UniRule"/>
</dbReference>
<keyword evidence="7 9" id="KW-0418">Kinase</keyword>
<feature type="binding site" evidence="9 10">
    <location>
        <begin position="59"/>
        <end position="62"/>
    </location>
    <ligand>
        <name>substrate</name>
    </ligand>
</feature>
<evidence type="ECO:0000256" key="11">
    <source>
        <dbReference type="PIRSR" id="PIRSR000724-2"/>
    </source>
</evidence>
<dbReference type="GO" id="GO:0005829">
    <property type="term" value="C:cytosol"/>
    <property type="evidence" value="ECO:0007669"/>
    <property type="project" value="TreeGrafter"/>
</dbReference>
<dbReference type="AlphaFoldDB" id="U3AFY3"/>
<comment type="caution">
    <text evidence="9">Lacks conserved residue(s) required for the propagation of feature annotation.</text>
</comment>
<feature type="binding site" evidence="9 10">
    <location>
        <begin position="20"/>
        <end position="22"/>
    </location>
    <ligand>
        <name>substrate</name>
    </ligand>
</feature>
<feature type="binding site" evidence="10">
    <location>
        <position position="116"/>
    </location>
    <ligand>
        <name>(2R)-3-phosphoglycerate</name>
        <dbReference type="ChEBI" id="CHEBI:58272"/>
    </ligand>
</feature>
<dbReference type="PIRSF" id="PIRSF000724">
    <property type="entry name" value="Pgk"/>
    <property type="match status" value="1"/>
</dbReference>
<dbReference type="Gene3D" id="3.40.50.1260">
    <property type="entry name" value="Phosphoglycerate kinase, N-terminal domain"/>
    <property type="match status" value="2"/>
</dbReference>
<comment type="catalytic activity">
    <reaction evidence="1 9 12">
        <text>(2R)-3-phosphoglycerate + ATP = (2R)-3-phospho-glyceroyl phosphate + ADP</text>
        <dbReference type="Rhea" id="RHEA:14801"/>
        <dbReference type="ChEBI" id="CHEBI:30616"/>
        <dbReference type="ChEBI" id="CHEBI:57604"/>
        <dbReference type="ChEBI" id="CHEBI:58272"/>
        <dbReference type="ChEBI" id="CHEBI:456216"/>
        <dbReference type="EC" id="2.7.2.3"/>
    </reaction>
</comment>
<dbReference type="PRINTS" id="PR00477">
    <property type="entry name" value="PHGLYCKINASE"/>
</dbReference>
<evidence type="ECO:0000256" key="2">
    <source>
        <dbReference type="ARBA" id="ARBA00008982"/>
    </source>
</evidence>
<dbReference type="GO" id="GO:0043531">
    <property type="term" value="F:ADP binding"/>
    <property type="evidence" value="ECO:0007669"/>
    <property type="project" value="TreeGrafter"/>
</dbReference>
<comment type="subcellular location">
    <subcellularLocation>
        <location evidence="9">Cytoplasm</location>
    </subcellularLocation>
</comment>
<dbReference type="PROSITE" id="PS00111">
    <property type="entry name" value="PGLYCERATE_KINASE"/>
    <property type="match status" value="1"/>
</dbReference>
<evidence type="ECO:0000256" key="6">
    <source>
        <dbReference type="ARBA" id="ARBA00022741"/>
    </source>
</evidence>
<dbReference type="EC" id="2.7.2.3" evidence="3 9"/>
<evidence type="ECO:0000313" key="13">
    <source>
        <dbReference type="EMBL" id="GAD53703.1"/>
    </source>
</evidence>